<dbReference type="PANTHER" id="PTHR10000">
    <property type="entry name" value="PHOSPHOSERINE PHOSPHATASE"/>
    <property type="match status" value="1"/>
</dbReference>
<dbReference type="EMBL" id="JBHTOA010000016">
    <property type="protein sequence ID" value="MFD1398205.1"/>
    <property type="molecule type" value="Genomic_DNA"/>
</dbReference>
<evidence type="ECO:0000313" key="1">
    <source>
        <dbReference type="EMBL" id="MFD1398205.1"/>
    </source>
</evidence>
<dbReference type="EC" id="3.1.3.-" evidence="1"/>
<proteinExistence type="predicted"/>
<dbReference type="Proteomes" id="UP001597199">
    <property type="component" value="Unassembled WGS sequence"/>
</dbReference>
<reference evidence="2" key="1">
    <citation type="journal article" date="2019" name="Int. J. Syst. Evol. Microbiol.">
        <title>The Global Catalogue of Microorganisms (GCM) 10K type strain sequencing project: providing services to taxonomists for standard genome sequencing and annotation.</title>
        <authorList>
            <consortium name="The Broad Institute Genomics Platform"/>
            <consortium name="The Broad Institute Genome Sequencing Center for Infectious Disease"/>
            <person name="Wu L."/>
            <person name="Ma J."/>
        </authorList>
    </citation>
    <scope>NUCLEOTIDE SEQUENCE [LARGE SCALE GENOMIC DNA]</scope>
    <source>
        <strain evidence="2">CCM 9110</strain>
    </source>
</reference>
<dbReference type="SFLD" id="SFLDS00003">
    <property type="entry name" value="Haloacid_Dehalogenase"/>
    <property type="match status" value="1"/>
</dbReference>
<organism evidence="1 2">
    <name type="scientific">Lacticaseibacillus suilingensis</name>
    <dbReference type="NCBI Taxonomy" id="2799577"/>
    <lineage>
        <taxon>Bacteria</taxon>
        <taxon>Bacillati</taxon>
        <taxon>Bacillota</taxon>
        <taxon>Bacilli</taxon>
        <taxon>Lactobacillales</taxon>
        <taxon>Lactobacillaceae</taxon>
        <taxon>Lacticaseibacillus</taxon>
    </lineage>
</organism>
<dbReference type="PROSITE" id="PS01229">
    <property type="entry name" value="COF_2"/>
    <property type="match status" value="1"/>
</dbReference>
<protein>
    <submittedName>
        <fullName evidence="1">HAD family hydrolase</fullName>
        <ecNumber evidence="1">3.-.-.-</ecNumber>
        <ecNumber evidence="1">3.1.3.-</ecNumber>
    </submittedName>
</protein>
<dbReference type="EC" id="3.-.-.-" evidence="1"/>
<dbReference type="InterPro" id="IPR023214">
    <property type="entry name" value="HAD_sf"/>
</dbReference>
<name>A0ABW4BEN5_9LACO</name>
<dbReference type="InterPro" id="IPR036412">
    <property type="entry name" value="HAD-like_sf"/>
</dbReference>
<dbReference type="Gene3D" id="3.40.50.1000">
    <property type="entry name" value="HAD superfamily/HAD-like"/>
    <property type="match status" value="1"/>
</dbReference>
<dbReference type="NCBIfam" id="TIGR01484">
    <property type="entry name" value="HAD-SF-IIB"/>
    <property type="match status" value="1"/>
</dbReference>
<dbReference type="RefSeq" id="WP_204117927.1">
    <property type="nucleotide sequence ID" value="NZ_BOLV01000001.1"/>
</dbReference>
<evidence type="ECO:0000313" key="2">
    <source>
        <dbReference type="Proteomes" id="UP001597199"/>
    </source>
</evidence>
<comment type="caution">
    <text evidence="1">The sequence shown here is derived from an EMBL/GenBank/DDBJ whole genome shotgun (WGS) entry which is preliminary data.</text>
</comment>
<keyword evidence="2" id="KW-1185">Reference proteome</keyword>
<accession>A0ABW4BEN5</accession>
<sequence>MSPYAIFMDIDNTIVGPSQYPSKRTVDTIAKYRAQGHRFFIASGRPLFSATEMADRIGPDLDIICSNGTISRVDEKLYVQHLTPRALEGIYRVAHEYQLPQYFFTQSQVLYLRPMTKGISEDSQVRIAGEDPNHYVAIDSVEQLKRWADRIINAIAFDQDPANLAKARVAMAQVQDIDTSSSSPDNIEITGHGINKATAILRVCERLNQPMARTMAFGDGSNDLEMLTTVHYGVAMGNANAEVKAATKFHTLDIDHDGVAVFLDDFFGGKA</sequence>
<dbReference type="SUPFAM" id="SSF56784">
    <property type="entry name" value="HAD-like"/>
    <property type="match status" value="1"/>
</dbReference>
<dbReference type="GO" id="GO:0016787">
    <property type="term" value="F:hydrolase activity"/>
    <property type="evidence" value="ECO:0007669"/>
    <property type="project" value="UniProtKB-KW"/>
</dbReference>
<dbReference type="PANTHER" id="PTHR10000:SF8">
    <property type="entry name" value="HAD SUPERFAMILY HYDROLASE-LIKE, TYPE 3"/>
    <property type="match status" value="1"/>
</dbReference>
<dbReference type="InterPro" id="IPR006379">
    <property type="entry name" value="HAD-SF_hydro_IIB"/>
</dbReference>
<gene>
    <name evidence="1" type="ORF">ACFQ41_02655</name>
</gene>
<dbReference type="NCBIfam" id="TIGR00099">
    <property type="entry name" value="Cof-subfamily"/>
    <property type="match status" value="1"/>
</dbReference>
<dbReference type="SFLD" id="SFLDG01140">
    <property type="entry name" value="C2.B:_Phosphomannomutase_and_P"/>
    <property type="match status" value="1"/>
</dbReference>
<dbReference type="Gene3D" id="3.30.1240.10">
    <property type="match status" value="1"/>
</dbReference>
<keyword evidence="1" id="KW-0378">Hydrolase</keyword>
<dbReference type="Pfam" id="PF08282">
    <property type="entry name" value="Hydrolase_3"/>
    <property type="match status" value="1"/>
</dbReference>
<dbReference type="InterPro" id="IPR000150">
    <property type="entry name" value="Cof"/>
</dbReference>